<keyword evidence="2" id="KW-0408">Iron</keyword>
<evidence type="ECO:0000256" key="4">
    <source>
        <dbReference type="SAM" id="MobiDB-lite"/>
    </source>
</evidence>
<feature type="region of interest" description="Disordered" evidence="4">
    <location>
        <begin position="1"/>
        <end position="62"/>
    </location>
</feature>
<protein>
    <submittedName>
        <fullName evidence="6">PA0069 family radical SAM protein</fullName>
    </submittedName>
</protein>
<keyword evidence="1" id="KW-0479">Metal-binding</keyword>
<dbReference type="NCBIfam" id="NF033668">
    <property type="entry name" value="rSAM_PA0069"/>
    <property type="match status" value="1"/>
</dbReference>
<gene>
    <name evidence="6" type="ORF">GCM10009105_14680</name>
</gene>
<dbReference type="SMART" id="SM00729">
    <property type="entry name" value="Elp3"/>
    <property type="match status" value="1"/>
</dbReference>
<organism evidence="6 7">
    <name type="scientific">Dokdonella soli</name>
    <dbReference type="NCBI Taxonomy" id="529810"/>
    <lineage>
        <taxon>Bacteria</taxon>
        <taxon>Pseudomonadati</taxon>
        <taxon>Pseudomonadota</taxon>
        <taxon>Gammaproteobacteria</taxon>
        <taxon>Lysobacterales</taxon>
        <taxon>Rhodanobacteraceae</taxon>
        <taxon>Dokdonella</taxon>
    </lineage>
</organism>
<sequence>MKSALPPTDPNRLDAPIRIKGRGAASNPEGRFETIGKTREDDGWHREEDVAPRPPTQVTEERARSIISRNDSPDIRFEQSINAYRGCEHGCVYCYARPSHSYLNLSAGIDFETKLFAKTNAAELLRVELGKRGYVCSPINLGANTDPYQPIERRYKITRSILEVFAECGHPCTVITKNALIERDLDLLVPMARANLVHAFVSVTSLDNRLASTLEPRASAPHRRLEAVANLNAAGVPCGVMVAPIIPMVTDRYVEQILEKAAAAGAKRAGYTVLRLPYELKDLFREWLALNVPERAEHVMSLIRQMRGGKDNDARFGSRMRGEGEFAELIRQRFRLACRKHGINQVTDLALDCSRFVPPRAPSMQRELF</sequence>
<reference evidence="7" key="1">
    <citation type="journal article" date="2019" name="Int. J. Syst. Evol. Microbiol.">
        <title>The Global Catalogue of Microorganisms (GCM) 10K type strain sequencing project: providing services to taxonomists for standard genome sequencing and annotation.</title>
        <authorList>
            <consortium name="The Broad Institute Genomics Platform"/>
            <consortium name="The Broad Institute Genome Sequencing Center for Infectious Disease"/>
            <person name="Wu L."/>
            <person name="Ma J."/>
        </authorList>
    </citation>
    <scope>NUCLEOTIDE SEQUENCE [LARGE SCALE GENOMIC DNA]</scope>
    <source>
        <strain evidence="7">JCM 15421</strain>
    </source>
</reference>
<dbReference type="RefSeq" id="WP_343788812.1">
    <property type="nucleotide sequence ID" value="NZ_BAAAEU010000006.1"/>
</dbReference>
<dbReference type="SUPFAM" id="SSF102114">
    <property type="entry name" value="Radical SAM enzymes"/>
    <property type="match status" value="1"/>
</dbReference>
<dbReference type="CDD" id="cd01335">
    <property type="entry name" value="Radical_SAM"/>
    <property type="match status" value="1"/>
</dbReference>
<comment type="caution">
    <text evidence="6">The sequence shown here is derived from an EMBL/GenBank/DDBJ whole genome shotgun (WGS) entry which is preliminary data.</text>
</comment>
<evidence type="ECO:0000313" key="6">
    <source>
        <dbReference type="EMBL" id="GAA0712250.1"/>
    </source>
</evidence>
<evidence type="ECO:0000313" key="7">
    <source>
        <dbReference type="Proteomes" id="UP001501523"/>
    </source>
</evidence>
<dbReference type="PANTHER" id="PTHR43432:SF3">
    <property type="entry name" value="SLR0285 PROTEIN"/>
    <property type="match status" value="1"/>
</dbReference>
<dbReference type="Pfam" id="PF04055">
    <property type="entry name" value="Radical_SAM"/>
    <property type="match status" value="1"/>
</dbReference>
<proteinExistence type="predicted"/>
<evidence type="ECO:0000256" key="2">
    <source>
        <dbReference type="ARBA" id="ARBA00023004"/>
    </source>
</evidence>
<feature type="domain" description="Elp3/MiaA/NifB-like radical SAM core" evidence="5">
    <location>
        <begin position="77"/>
        <end position="302"/>
    </location>
</feature>
<dbReference type="InterPro" id="IPR058240">
    <property type="entry name" value="rSAM_sf"/>
</dbReference>
<dbReference type="InterPro" id="IPR040086">
    <property type="entry name" value="MJ0683-like"/>
</dbReference>
<dbReference type="Proteomes" id="UP001501523">
    <property type="component" value="Unassembled WGS sequence"/>
</dbReference>
<evidence type="ECO:0000259" key="5">
    <source>
        <dbReference type="SMART" id="SM00729"/>
    </source>
</evidence>
<name>A0ABP3TLW2_9GAMM</name>
<feature type="compositionally biased region" description="Basic and acidic residues" evidence="4">
    <location>
        <begin position="30"/>
        <end position="51"/>
    </location>
</feature>
<dbReference type="InterPro" id="IPR007197">
    <property type="entry name" value="rSAM"/>
</dbReference>
<dbReference type="PANTHER" id="PTHR43432">
    <property type="entry name" value="SLR0285 PROTEIN"/>
    <property type="match status" value="1"/>
</dbReference>
<dbReference type="InterPro" id="IPR006638">
    <property type="entry name" value="Elp3/MiaA/NifB-like_rSAM"/>
</dbReference>
<evidence type="ECO:0000256" key="1">
    <source>
        <dbReference type="ARBA" id="ARBA00022723"/>
    </source>
</evidence>
<keyword evidence="3" id="KW-0411">Iron-sulfur</keyword>
<keyword evidence="7" id="KW-1185">Reference proteome</keyword>
<dbReference type="EMBL" id="BAAAEU010000006">
    <property type="protein sequence ID" value="GAA0712250.1"/>
    <property type="molecule type" value="Genomic_DNA"/>
</dbReference>
<dbReference type="SFLD" id="SFLDG01084">
    <property type="entry name" value="Uncharacterised_Radical_SAM_Su"/>
    <property type="match status" value="1"/>
</dbReference>
<dbReference type="SFLD" id="SFLDS00029">
    <property type="entry name" value="Radical_SAM"/>
    <property type="match status" value="1"/>
</dbReference>
<accession>A0ABP3TLW2</accession>
<evidence type="ECO:0000256" key="3">
    <source>
        <dbReference type="ARBA" id="ARBA00023014"/>
    </source>
</evidence>
<dbReference type="Gene3D" id="3.80.30.30">
    <property type="match status" value="1"/>
</dbReference>